<sequence length="888" mass="98183">MAEPVENLISPSEHSNLLVTQLNEMMQTSEPNDKNLLDLVEKCNDEIKKLKTQQKAARRTGGEEELQTIDKRLKQLEESVELAQSLRITQKTSSGSFEMKLPPKREGTIPRRRHSRRDGTSRRLSKDKKYPPIEAPEVSSYPPVVDVAATEPTQAARSPALSASETQGFDPFVSLFPPLAGASSGDTASPHWMVADSNTSPFDANDSSSTPLDPFSELPALFPEKPFHPSSKGGPSAKDSKPFLNIPSSPPSILEMTNIVVQGLLKGTSMQSAIPSVYLVATIIESAAATPFGNSPTTKSVASTVQNPTVDGAYVWDIPLEVELFAGIPFNLYACDLQILNSQTFLPFGHAIIPLSSLLDTAESRLSYTGVFENKKESSETFVVTVSLKQKGVAVAPPSIFMPFPSQPAQYPPFDGTWQVPPAPSPPPPSVPPLATPPVIPFEDPSIPPKGEKQTSLVTAEKVSTSPPKNVSLNEFLKNSKNRLEELELAIKEKDTKFEILEKRMKELELKNEALTKDLLKEKECNALIKGETFDKDAFLAEPEVNHIENTIAKHNNLNGKESFFDDLDEDYNISPAYLLNKKNSLTASTQLEWTRTPAVRVEKVINWPPSNVSLHYGKLYKTFAYYRRLLSHSGGLLYEDDAISIYFARRIIENKCVFKIGYKILITSLDSLVVKPHSSFSYGKFTMQPPALTERMLRPGAKFQQNGWIEVLEPFSYPPILLVNYTLSDGISEEIPLRLPLSSLFFCKAAELRATVFMAFWNSPAYAKSTSSLLCTVDPKYLGMDGYAFLCKAVRFNGAFSVLDSLDVGERSLAIAGYYPSKSNSTSELCLARIECGMKGELYGFCRVEARCFSTTLLKALLALVVDSIVDYQKALDWGTHFLHTLE</sequence>
<name>A0ABQ7J6R2_9APIC</name>
<evidence type="ECO:0000256" key="2">
    <source>
        <dbReference type="SAM" id="MobiDB-lite"/>
    </source>
</evidence>
<dbReference type="Gene3D" id="2.60.40.1230">
    <property type="match status" value="1"/>
</dbReference>
<feature type="coiled-coil region" evidence="1">
    <location>
        <begin position="33"/>
        <end position="86"/>
    </location>
</feature>
<dbReference type="SUPFAM" id="SSF49348">
    <property type="entry name" value="Clathrin adaptor appendage domain"/>
    <property type="match status" value="1"/>
</dbReference>
<evidence type="ECO:0000256" key="1">
    <source>
        <dbReference type="SAM" id="Coils"/>
    </source>
</evidence>
<keyword evidence="1" id="KW-0175">Coiled coil</keyword>
<dbReference type="Proteomes" id="UP000823046">
    <property type="component" value="Unassembled WGS sequence"/>
</dbReference>
<feature type="coiled-coil region" evidence="1">
    <location>
        <begin position="470"/>
        <end position="525"/>
    </location>
</feature>
<protein>
    <submittedName>
        <fullName evidence="3">Uncharacterized protein</fullName>
    </submittedName>
</protein>
<dbReference type="InterPro" id="IPR013041">
    <property type="entry name" value="Clathrin_app_Ig-like_sf"/>
</dbReference>
<evidence type="ECO:0000313" key="4">
    <source>
        <dbReference type="Proteomes" id="UP000823046"/>
    </source>
</evidence>
<keyword evidence="4" id="KW-1185">Reference proteome</keyword>
<organism evidence="3 4">
    <name type="scientific">Cardiosporidium cionae</name>
    <dbReference type="NCBI Taxonomy" id="476202"/>
    <lineage>
        <taxon>Eukaryota</taxon>
        <taxon>Sar</taxon>
        <taxon>Alveolata</taxon>
        <taxon>Apicomplexa</taxon>
        <taxon>Aconoidasida</taxon>
        <taxon>Nephromycida</taxon>
        <taxon>Cardiosporidium</taxon>
    </lineage>
</organism>
<gene>
    <name evidence="3" type="ORF">IE077_004132</name>
</gene>
<comment type="caution">
    <text evidence="3">The sequence shown here is derived from an EMBL/GenBank/DDBJ whole genome shotgun (WGS) entry which is preliminary data.</text>
</comment>
<dbReference type="EMBL" id="JADAQX010000642">
    <property type="protein sequence ID" value="KAF8819679.1"/>
    <property type="molecule type" value="Genomic_DNA"/>
</dbReference>
<feature type="compositionally biased region" description="Polar residues" evidence="2">
    <location>
        <begin position="196"/>
        <end position="211"/>
    </location>
</feature>
<accession>A0ABQ7J6R2</accession>
<reference evidence="3 4" key="1">
    <citation type="journal article" date="2020" name="bioRxiv">
        <title>Metabolic contributions of an alphaproteobacterial endosymbiont in the apicomplexan Cardiosporidium cionae.</title>
        <authorList>
            <person name="Hunter E.S."/>
            <person name="Paight C.J."/>
            <person name="Lane C.E."/>
        </authorList>
    </citation>
    <scope>NUCLEOTIDE SEQUENCE [LARGE SCALE GENOMIC DNA]</scope>
    <source>
        <strain evidence="3">ESH_2018</strain>
    </source>
</reference>
<feature type="region of interest" description="Disordered" evidence="2">
    <location>
        <begin position="91"/>
        <end position="139"/>
    </location>
</feature>
<evidence type="ECO:0000313" key="3">
    <source>
        <dbReference type="EMBL" id="KAF8819679.1"/>
    </source>
</evidence>
<proteinExistence type="predicted"/>
<feature type="region of interest" description="Disordered" evidence="2">
    <location>
        <begin position="185"/>
        <end position="244"/>
    </location>
</feature>